<comment type="caution">
    <text evidence="2">The sequence shown here is derived from an EMBL/GenBank/DDBJ whole genome shotgun (WGS) entry which is preliminary data.</text>
</comment>
<keyword evidence="3" id="KW-1185">Reference proteome</keyword>
<evidence type="ECO:0000313" key="2">
    <source>
        <dbReference type="EMBL" id="MBC5770574.1"/>
    </source>
</evidence>
<proteinExistence type="predicted"/>
<dbReference type="Proteomes" id="UP000620327">
    <property type="component" value="Unassembled WGS sequence"/>
</dbReference>
<sequence length="339" mass="36882">MRGNELLDKLERIDPAYIEAADTAPNKRKSVWAKWGTLAACLCLVCVLAVPAMAAFSPAFYELLYAVTPATAQFFKPVQRSCEDNGIRMEVTAAYIHENTAEIYLSMRDLTGKRFDETVDLFDSYRLHTPFDCTGHCKLVNYAPDTHTATFLVTLEQWDRQSIEGEKLTFSVQKLLSGKKSWEGTLDGVDLGGSLTSATQTVQPRGLSGDLFGSDGGKSVTVLKPGDAIASPVDGVTLTGIGYVDGWLHVQVYYADILKTDNHGSISLVNRETGEQIECDGSAAFFDDAGTGSYEDYVFTGIEAYALDTYALYGMFVTSAGPVEGNWSVTFPLENTAGN</sequence>
<reference evidence="2" key="1">
    <citation type="submission" date="2020-08" db="EMBL/GenBank/DDBJ databases">
        <title>Genome public.</title>
        <authorList>
            <person name="Liu C."/>
            <person name="Sun Q."/>
        </authorList>
    </citation>
    <scope>NUCLEOTIDE SEQUENCE</scope>
    <source>
        <strain evidence="2">BX15</strain>
    </source>
</reference>
<protein>
    <submittedName>
        <fullName evidence="2">DUF4179 domain-containing protein</fullName>
    </submittedName>
</protein>
<keyword evidence="1" id="KW-0812">Transmembrane</keyword>
<dbReference type="RefSeq" id="WP_187014824.1">
    <property type="nucleotide sequence ID" value="NZ_JACOQI010000008.1"/>
</dbReference>
<dbReference type="AlphaFoldDB" id="A0A923MJD7"/>
<name>A0A923MJD7_9FIRM</name>
<gene>
    <name evidence="2" type="ORF">H8Z83_09605</name>
</gene>
<evidence type="ECO:0000313" key="3">
    <source>
        <dbReference type="Proteomes" id="UP000620327"/>
    </source>
</evidence>
<organism evidence="2 3">
    <name type="scientific">Dysosmobacter segnis</name>
    <dbReference type="NCBI Taxonomy" id="2763042"/>
    <lineage>
        <taxon>Bacteria</taxon>
        <taxon>Bacillati</taxon>
        <taxon>Bacillota</taxon>
        <taxon>Clostridia</taxon>
        <taxon>Eubacteriales</taxon>
        <taxon>Oscillospiraceae</taxon>
        <taxon>Dysosmobacter</taxon>
    </lineage>
</organism>
<evidence type="ECO:0000256" key="1">
    <source>
        <dbReference type="SAM" id="Phobius"/>
    </source>
</evidence>
<keyword evidence="1" id="KW-1133">Transmembrane helix</keyword>
<keyword evidence="1" id="KW-0472">Membrane</keyword>
<feature type="transmembrane region" description="Helical" evidence="1">
    <location>
        <begin position="35"/>
        <end position="61"/>
    </location>
</feature>
<dbReference type="EMBL" id="JACOQI010000008">
    <property type="protein sequence ID" value="MBC5770574.1"/>
    <property type="molecule type" value="Genomic_DNA"/>
</dbReference>
<accession>A0A923MJD7</accession>